<dbReference type="Gene3D" id="2.40.50.140">
    <property type="entry name" value="Nucleic acid-binding proteins"/>
    <property type="match status" value="1"/>
</dbReference>
<dbReference type="FunFam" id="3.30.470.30:FF:000016">
    <property type="entry name" value="DNA ligase"/>
    <property type="match status" value="1"/>
</dbReference>
<dbReference type="NCBIfam" id="TIGR00574">
    <property type="entry name" value="dnl1"/>
    <property type="match status" value="1"/>
</dbReference>
<dbReference type="HOGENOM" id="CLU_005138_0_1_1"/>
<feature type="compositionally biased region" description="Basic and acidic residues" evidence="14">
    <location>
        <begin position="133"/>
        <end position="149"/>
    </location>
</feature>
<keyword evidence="9 12" id="KW-0234">DNA repair</keyword>
<dbReference type="GO" id="GO:0003910">
    <property type="term" value="F:DNA ligase (ATP) activity"/>
    <property type="evidence" value="ECO:0007669"/>
    <property type="project" value="UniProtKB-EC"/>
</dbReference>
<dbReference type="Proteomes" id="UP000007129">
    <property type="component" value="Unassembled WGS sequence"/>
</dbReference>
<dbReference type="GO" id="GO:0071897">
    <property type="term" value="P:DNA biosynthetic process"/>
    <property type="evidence" value="ECO:0007669"/>
    <property type="project" value="InterPro"/>
</dbReference>
<comment type="similarity">
    <text evidence="1 13">Belongs to the ATP-dependent DNA ligase family.</text>
</comment>
<evidence type="ECO:0000256" key="12">
    <source>
        <dbReference type="RuleBase" id="RU000617"/>
    </source>
</evidence>
<dbReference type="Pfam" id="PF01068">
    <property type="entry name" value="DNA_ligase_A_M"/>
    <property type="match status" value="2"/>
</dbReference>
<keyword evidence="10" id="KW-0131">Cell cycle</keyword>
<dbReference type="GO" id="GO:0005524">
    <property type="term" value="F:ATP binding"/>
    <property type="evidence" value="ECO:0007669"/>
    <property type="project" value="UniProtKB-KW"/>
</dbReference>
<organism evidence="16 17">
    <name type="scientific">Macrophomina phaseolina (strain MS6)</name>
    <name type="common">Charcoal rot fungus</name>
    <dbReference type="NCBI Taxonomy" id="1126212"/>
    <lineage>
        <taxon>Eukaryota</taxon>
        <taxon>Fungi</taxon>
        <taxon>Dikarya</taxon>
        <taxon>Ascomycota</taxon>
        <taxon>Pezizomycotina</taxon>
        <taxon>Dothideomycetes</taxon>
        <taxon>Dothideomycetes incertae sedis</taxon>
        <taxon>Botryosphaeriales</taxon>
        <taxon>Botryosphaeriaceae</taxon>
        <taxon>Macrophomina</taxon>
    </lineage>
</organism>
<dbReference type="AlphaFoldDB" id="K2RAJ3"/>
<evidence type="ECO:0000256" key="9">
    <source>
        <dbReference type="ARBA" id="ARBA00023204"/>
    </source>
</evidence>
<evidence type="ECO:0000256" key="7">
    <source>
        <dbReference type="ARBA" id="ARBA00022840"/>
    </source>
</evidence>
<dbReference type="GO" id="GO:0005739">
    <property type="term" value="C:mitochondrion"/>
    <property type="evidence" value="ECO:0007669"/>
    <property type="project" value="TreeGrafter"/>
</dbReference>
<evidence type="ECO:0000259" key="15">
    <source>
        <dbReference type="PROSITE" id="PS50160"/>
    </source>
</evidence>
<dbReference type="EMBL" id="AHHD01000163">
    <property type="protein sequence ID" value="EKG19486.1"/>
    <property type="molecule type" value="Genomic_DNA"/>
</dbReference>
<feature type="region of interest" description="Disordered" evidence="14">
    <location>
        <begin position="947"/>
        <end position="985"/>
    </location>
</feature>
<gene>
    <name evidence="16" type="ORF">MPH_03350</name>
</gene>
<evidence type="ECO:0000256" key="4">
    <source>
        <dbReference type="ARBA" id="ARBA00022705"/>
    </source>
</evidence>
<evidence type="ECO:0000256" key="14">
    <source>
        <dbReference type="SAM" id="MobiDB-lite"/>
    </source>
</evidence>
<dbReference type="PANTHER" id="PTHR45674:SF4">
    <property type="entry name" value="DNA LIGASE 1"/>
    <property type="match status" value="1"/>
</dbReference>
<dbReference type="InterPro" id="IPR000977">
    <property type="entry name" value="DNA_ligase_ATP-dep"/>
</dbReference>
<dbReference type="GO" id="GO:0051301">
    <property type="term" value="P:cell division"/>
    <property type="evidence" value="ECO:0007669"/>
    <property type="project" value="UniProtKB-KW"/>
</dbReference>
<evidence type="ECO:0000256" key="2">
    <source>
        <dbReference type="ARBA" id="ARBA00022598"/>
    </source>
</evidence>
<dbReference type="PROSITE" id="PS00697">
    <property type="entry name" value="DNA_LIGASE_A1"/>
    <property type="match status" value="1"/>
</dbReference>
<dbReference type="Pfam" id="PF04679">
    <property type="entry name" value="DNA_ligase_A_C"/>
    <property type="match status" value="1"/>
</dbReference>
<dbReference type="InterPro" id="IPR050191">
    <property type="entry name" value="ATP-dep_DNA_ligase"/>
</dbReference>
<evidence type="ECO:0000313" key="17">
    <source>
        <dbReference type="Proteomes" id="UP000007129"/>
    </source>
</evidence>
<dbReference type="InterPro" id="IPR012340">
    <property type="entry name" value="NA-bd_OB-fold"/>
</dbReference>
<keyword evidence="8 12" id="KW-0233">DNA recombination</keyword>
<dbReference type="FunFam" id="2.40.50.140:FF:000062">
    <property type="entry name" value="DNA ligase"/>
    <property type="match status" value="1"/>
</dbReference>
<dbReference type="CDD" id="cd07969">
    <property type="entry name" value="OBF_DNA_ligase_I"/>
    <property type="match status" value="1"/>
</dbReference>
<dbReference type="PANTHER" id="PTHR45674">
    <property type="entry name" value="DNA LIGASE 1/3 FAMILY MEMBER"/>
    <property type="match status" value="1"/>
</dbReference>
<dbReference type="GO" id="GO:0005634">
    <property type="term" value="C:nucleus"/>
    <property type="evidence" value="ECO:0007669"/>
    <property type="project" value="TreeGrafter"/>
</dbReference>
<proteinExistence type="inferred from homology"/>
<dbReference type="FunCoup" id="K2RAJ3">
    <property type="interactions" value="664"/>
</dbReference>
<feature type="compositionally biased region" description="Low complexity" evidence="14">
    <location>
        <begin position="254"/>
        <end position="278"/>
    </location>
</feature>
<comment type="catalytic activity">
    <reaction evidence="11 12">
        <text>ATP + (deoxyribonucleotide)n-3'-hydroxyl + 5'-phospho-(deoxyribonucleotide)m = (deoxyribonucleotide)n+m + AMP + diphosphate.</text>
        <dbReference type="EC" id="6.5.1.1"/>
    </reaction>
</comment>
<feature type="region of interest" description="Disordered" evidence="14">
    <location>
        <begin position="73"/>
        <end position="307"/>
    </location>
</feature>
<dbReference type="GO" id="GO:0003677">
    <property type="term" value="F:DNA binding"/>
    <property type="evidence" value="ECO:0007669"/>
    <property type="project" value="InterPro"/>
</dbReference>
<dbReference type="FunFam" id="1.10.3260.10:FF:000004">
    <property type="entry name" value="DNA ligase"/>
    <property type="match status" value="1"/>
</dbReference>
<evidence type="ECO:0000256" key="6">
    <source>
        <dbReference type="ARBA" id="ARBA00022763"/>
    </source>
</evidence>
<accession>K2RAJ3</accession>
<evidence type="ECO:0000256" key="8">
    <source>
        <dbReference type="ARBA" id="ARBA00023172"/>
    </source>
</evidence>
<dbReference type="PROSITE" id="PS50160">
    <property type="entry name" value="DNA_LIGASE_A3"/>
    <property type="match status" value="1"/>
</dbReference>
<dbReference type="CDD" id="cd07900">
    <property type="entry name" value="Adenylation_DNA_ligase_I_Euk"/>
    <property type="match status" value="1"/>
</dbReference>
<dbReference type="Pfam" id="PF04675">
    <property type="entry name" value="DNA_ligase_A_N"/>
    <property type="match status" value="1"/>
</dbReference>
<evidence type="ECO:0000256" key="3">
    <source>
        <dbReference type="ARBA" id="ARBA00022618"/>
    </source>
</evidence>
<dbReference type="Gene3D" id="1.10.3260.10">
    <property type="entry name" value="DNA ligase, ATP-dependent, N-terminal domain"/>
    <property type="match status" value="1"/>
</dbReference>
<dbReference type="InterPro" id="IPR036599">
    <property type="entry name" value="DNA_ligase_N_sf"/>
</dbReference>
<evidence type="ECO:0000256" key="5">
    <source>
        <dbReference type="ARBA" id="ARBA00022741"/>
    </source>
</evidence>
<feature type="compositionally biased region" description="Basic and acidic residues" evidence="14">
    <location>
        <begin position="103"/>
        <end position="120"/>
    </location>
</feature>
<evidence type="ECO:0000256" key="10">
    <source>
        <dbReference type="ARBA" id="ARBA00023306"/>
    </source>
</evidence>
<evidence type="ECO:0000256" key="1">
    <source>
        <dbReference type="ARBA" id="ARBA00007572"/>
    </source>
</evidence>
<feature type="compositionally biased region" description="Acidic residues" evidence="14">
    <location>
        <begin position="281"/>
        <end position="290"/>
    </location>
</feature>
<comment type="caution">
    <text evidence="16">The sequence shown here is derived from an EMBL/GenBank/DDBJ whole genome shotgun (WGS) entry which is preliminary data.</text>
</comment>
<dbReference type="SUPFAM" id="SSF56091">
    <property type="entry name" value="DNA ligase/mRNA capping enzyme, catalytic domain"/>
    <property type="match status" value="1"/>
</dbReference>
<keyword evidence="4" id="KW-0235">DNA replication</keyword>
<name>K2RAJ3_MACPH</name>
<keyword evidence="5 12" id="KW-0547">Nucleotide-binding</keyword>
<evidence type="ECO:0000256" key="13">
    <source>
        <dbReference type="RuleBase" id="RU004196"/>
    </source>
</evidence>
<feature type="compositionally biased region" description="Basic residues" evidence="14">
    <location>
        <begin position="202"/>
        <end position="211"/>
    </location>
</feature>
<keyword evidence="3" id="KW-0132">Cell division</keyword>
<dbReference type="VEuPathDB" id="FungiDB:MPH_03350"/>
<keyword evidence="7 12" id="KW-0067">ATP-binding</keyword>
<dbReference type="STRING" id="1126212.K2RAJ3"/>
<dbReference type="eggNOG" id="KOG0967">
    <property type="taxonomic scope" value="Eukaryota"/>
</dbReference>
<dbReference type="SUPFAM" id="SSF50249">
    <property type="entry name" value="Nucleic acid-binding proteins"/>
    <property type="match status" value="1"/>
</dbReference>
<dbReference type="Gene3D" id="3.30.470.30">
    <property type="entry name" value="DNA ligase/mRNA capping enzyme"/>
    <property type="match status" value="1"/>
</dbReference>
<feature type="domain" description="ATP-dependent DNA ligase family profile" evidence="15">
    <location>
        <begin position="713"/>
        <end position="850"/>
    </location>
</feature>
<dbReference type="InterPro" id="IPR012309">
    <property type="entry name" value="DNA_ligase_ATP-dep_C"/>
</dbReference>
<dbReference type="EC" id="6.5.1.1" evidence="12"/>
<dbReference type="GO" id="GO:0006310">
    <property type="term" value="P:DNA recombination"/>
    <property type="evidence" value="ECO:0007669"/>
    <property type="project" value="UniProtKB-KW"/>
</dbReference>
<reference evidence="16 17" key="1">
    <citation type="journal article" date="2012" name="BMC Genomics">
        <title>Tools to kill: Genome of one of the most destructive plant pathogenic fungi Macrophomina phaseolina.</title>
        <authorList>
            <person name="Islam M.S."/>
            <person name="Haque M.S."/>
            <person name="Islam M.M."/>
            <person name="Emdad E.M."/>
            <person name="Halim A."/>
            <person name="Hossen Q.M.M."/>
            <person name="Hossain M.Z."/>
            <person name="Ahmed B."/>
            <person name="Rahim S."/>
            <person name="Rahman M.S."/>
            <person name="Alam M.M."/>
            <person name="Hou S."/>
            <person name="Wan X."/>
            <person name="Saito J.A."/>
            <person name="Alam M."/>
        </authorList>
    </citation>
    <scope>NUCLEOTIDE SEQUENCE [LARGE SCALE GENOMIC DNA]</scope>
    <source>
        <strain evidence="16 17">MS6</strain>
    </source>
</reference>
<keyword evidence="6 12" id="KW-0227">DNA damage</keyword>
<evidence type="ECO:0000313" key="16">
    <source>
        <dbReference type="EMBL" id="EKG19486.1"/>
    </source>
</evidence>
<keyword evidence="2 12" id="KW-0436">Ligase</keyword>
<dbReference type="GO" id="GO:1903461">
    <property type="term" value="P:Okazaki fragment processing involved in mitotic DNA replication"/>
    <property type="evidence" value="ECO:0007669"/>
    <property type="project" value="TreeGrafter"/>
</dbReference>
<dbReference type="InParanoid" id="K2RAJ3"/>
<dbReference type="PROSITE" id="PS00333">
    <property type="entry name" value="DNA_LIGASE_A2"/>
    <property type="match status" value="1"/>
</dbReference>
<feature type="compositionally biased region" description="Basic and acidic residues" evidence="14">
    <location>
        <begin position="236"/>
        <end position="251"/>
    </location>
</feature>
<protein>
    <recommendedName>
        <fullName evidence="12">DNA ligase</fullName>
        <ecNumber evidence="12">6.5.1.1</ecNumber>
    </recommendedName>
</protein>
<feature type="compositionally biased region" description="Basic and acidic residues" evidence="14">
    <location>
        <begin position="291"/>
        <end position="305"/>
    </location>
</feature>
<evidence type="ECO:0000256" key="11">
    <source>
        <dbReference type="ARBA" id="ARBA00034003"/>
    </source>
</evidence>
<dbReference type="GO" id="GO:0006281">
    <property type="term" value="P:DNA repair"/>
    <property type="evidence" value="ECO:0007669"/>
    <property type="project" value="UniProtKB-KW"/>
</dbReference>
<dbReference type="SUPFAM" id="SSF117018">
    <property type="entry name" value="ATP-dependent DNA ligase DNA-binding domain"/>
    <property type="match status" value="1"/>
</dbReference>
<dbReference type="InterPro" id="IPR016059">
    <property type="entry name" value="DNA_ligase_ATP-dep_CS"/>
</dbReference>
<dbReference type="OrthoDB" id="206088at2759"/>
<sequence length="985" mass="108473">MSLFHKVHALPPSLLLSRSLFPSLSFAKSPRPVSALYFSTSPQLLTRAALCNSMAPKQATLGYVKPNQTTLGKFFGKQNGEGAPPQQSKLAFSTKPKPAPTKSEQRQDNKASEGTVRTEEGDVGQERAGNVSPEKKEDVEMKDEVKSDEDAVAGDSDSAHSKKRARNESDEEDDEPVSNKRTAKKARQSRKPDSSTETSTKPQKKTSKTKAKVKEEVDDDASDHPPSPKTAKAKSKKESSKTAHEEVETKSAKRAASPPKATTKALEAEASSADSAAAESEKEDEDLVSSEDEKPAVAAKAREKVQSTLKGSDNELYPDWKAGEPVPYAALCAAFSKIEMTTKRLEISAYCSKFFRQVLRLTPEDLLPTVLLMVNKLAADYAGIELGIGESLIMKSIGETTGRSLAVIKADQTEIGDLGLVAAKSRSNQPTMFKPKPLTVRGVHKGLLEIATIEGQGSQGRKVAGIKKLLSASDAHLAGKGGRGVDIYKDKGGASEAKFIVRMLEGKLRLGLADKSVLVSLAHAMVAYELDPTGQKVPNTEQLAKGERILKSVYSELPSYEVIIPAMLKHGLSNLREHCKLQPGVPLKPMLAKPTKSITEVLDRFEGKHFTCEYKYDGERAQIHFVSHDAAQDYATEAPSAGKTDRGISNIFSRNSEDLSKKYPDILAKLPTWVKEGTKSFVLDCETVAWDIDEKKVLPFQTLMTRKRKDVKVEDVKVKVCVFAFDLLYLNGQALVNKPFRERRELLHASFSPVEGEFAYAEYGDTNELDEIQELLEKSVKASCEGLMVKMLDGPESSYEPSKRSQNWLKVKKDYLSGVGDSLDLVVLGAYFGRGKRTSVYGAFLLACYNTTTESYETVCNIGTGFSDEVLASLHEQLSQHIIDRPKPFYSHSQGNKDQPDVWFEPKFVWEVKTADLTLSPRYMAAMDALGVGKGVSLRFPRFIHQREDKKPEQATSARQVAEMYRKQEAVTKNKGPSVDDDFEY</sequence>
<dbReference type="InterPro" id="IPR012310">
    <property type="entry name" value="DNA_ligase_ATP-dep_cent"/>
</dbReference>
<dbReference type="InterPro" id="IPR012308">
    <property type="entry name" value="DNA_ligase_ATP-dep_N"/>
</dbReference>